<keyword evidence="7 16" id="KW-0418">Kinase</keyword>
<evidence type="ECO:0000256" key="11">
    <source>
        <dbReference type="ARBA" id="ARBA00048679"/>
    </source>
</evidence>
<evidence type="ECO:0000256" key="9">
    <source>
        <dbReference type="ARBA" id="ARBA00023200"/>
    </source>
</evidence>
<feature type="compositionally biased region" description="Low complexity" evidence="14">
    <location>
        <begin position="336"/>
        <end position="356"/>
    </location>
</feature>
<dbReference type="SUPFAM" id="SSF56112">
    <property type="entry name" value="Protein kinase-like (PK-like)"/>
    <property type="match status" value="1"/>
</dbReference>
<evidence type="ECO:0000256" key="7">
    <source>
        <dbReference type="ARBA" id="ARBA00022777"/>
    </source>
</evidence>
<comment type="catalytic activity">
    <reaction evidence="10">
        <text>L-threonyl-[protein] + ATP = O-phospho-L-threonyl-[protein] + ADP + H(+)</text>
        <dbReference type="Rhea" id="RHEA:46608"/>
        <dbReference type="Rhea" id="RHEA-COMP:11060"/>
        <dbReference type="Rhea" id="RHEA-COMP:11605"/>
        <dbReference type="ChEBI" id="CHEBI:15378"/>
        <dbReference type="ChEBI" id="CHEBI:30013"/>
        <dbReference type="ChEBI" id="CHEBI:30616"/>
        <dbReference type="ChEBI" id="CHEBI:61977"/>
        <dbReference type="ChEBI" id="CHEBI:456216"/>
        <dbReference type="EC" id="2.7.11.1"/>
    </reaction>
</comment>
<feature type="compositionally biased region" description="Low complexity" evidence="14">
    <location>
        <begin position="399"/>
        <end position="417"/>
    </location>
</feature>
<evidence type="ECO:0000256" key="6">
    <source>
        <dbReference type="ARBA" id="ARBA00022741"/>
    </source>
</evidence>
<keyword evidence="8 12" id="KW-0067">ATP-binding</keyword>
<sequence length="458" mass="49926">MLSSNFFATFFNSSSSSSKVEAASSAPATTDKNIGRSIMEMDKKYKSVVTIGSGGFGKVYSGFRRSDKHPVAIKVVSGKKVLAWKTMKGVQVPLEVAMHSKVQHLPGVVSLLDHYQAEDGNHVIVLERPDPVQDLFDFITQRGALDEFIARVFFRQIVETVVACHESGICHRDIKDENILVDMHTGRCYLIDFGSSEEMKPDSYEGYDAGTKVYCPPEWVKTGVFHTSAGTVWSLGILLYDMLTGDIPYETEDQILRNNICFQTMSPRISDRAKDLIRRCLATKPEQRPTLDQILAHPWLGQCKFDDNFAYYFKSYCARRTHRSKPQMTSQPIMVPSSHSLPSGSSGMSSSRSGGMSSSRNCYYGNNYSQVLSSASPSLSPSLWTYDASAASRLQSPLSASSTDATVPSSPSAAPSSGAPPPSSRASLKAKRGSLNSRGSSKLSVSNDSGTGGEMATC</sequence>
<dbReference type="PROSITE" id="PS50011">
    <property type="entry name" value="PROTEIN_KINASE_DOM"/>
    <property type="match status" value="1"/>
</dbReference>
<reference evidence="17" key="1">
    <citation type="submission" date="2017-01" db="EMBL/GenBank/DDBJ databases">
        <title>Comparative genomics of anhydrobiosis in the tardigrade Hypsibius dujardini.</title>
        <authorList>
            <person name="Yoshida Y."/>
            <person name="Koutsovoulos G."/>
            <person name="Laetsch D."/>
            <person name="Stevens L."/>
            <person name="Kumar S."/>
            <person name="Horikawa D."/>
            <person name="Ishino K."/>
            <person name="Komine S."/>
            <person name="Tomita M."/>
            <person name="Blaxter M."/>
            <person name="Arakawa K."/>
        </authorList>
    </citation>
    <scope>NUCLEOTIDE SEQUENCE [LARGE SCALE GENOMIC DNA]</scope>
    <source>
        <strain evidence="17">Z151</strain>
    </source>
</reference>
<keyword evidence="17" id="KW-1185">Reference proteome</keyword>
<accession>A0A1W0X9X1</accession>
<dbReference type="Pfam" id="PF00069">
    <property type="entry name" value="Pkinase"/>
    <property type="match status" value="1"/>
</dbReference>
<dbReference type="InterPro" id="IPR017441">
    <property type="entry name" value="Protein_kinase_ATP_BS"/>
</dbReference>
<evidence type="ECO:0000313" key="17">
    <source>
        <dbReference type="Proteomes" id="UP000192578"/>
    </source>
</evidence>
<dbReference type="Gene3D" id="3.30.200.20">
    <property type="entry name" value="Phosphorylase Kinase, domain 1"/>
    <property type="match status" value="1"/>
</dbReference>
<feature type="region of interest" description="Disordered" evidence="14">
    <location>
        <begin position="397"/>
        <end position="458"/>
    </location>
</feature>
<dbReference type="InterPro" id="IPR000719">
    <property type="entry name" value="Prot_kinase_dom"/>
</dbReference>
<dbReference type="PANTHER" id="PTHR22984:SF25">
    <property type="entry name" value="PROTEIN KINASE DOMAIN-CONTAINING PROTEIN"/>
    <property type="match status" value="1"/>
</dbReference>
<evidence type="ECO:0000256" key="10">
    <source>
        <dbReference type="ARBA" id="ARBA00047899"/>
    </source>
</evidence>
<dbReference type="PANTHER" id="PTHR22984">
    <property type="entry name" value="SERINE/THREONINE-PROTEIN KINASE PIM"/>
    <property type="match status" value="1"/>
</dbReference>
<evidence type="ECO:0000256" key="5">
    <source>
        <dbReference type="ARBA" id="ARBA00022679"/>
    </source>
</evidence>
<comment type="catalytic activity">
    <reaction evidence="11">
        <text>L-seryl-[protein] + ATP = O-phospho-L-seryl-[protein] + ADP + H(+)</text>
        <dbReference type="Rhea" id="RHEA:17989"/>
        <dbReference type="Rhea" id="RHEA-COMP:9863"/>
        <dbReference type="Rhea" id="RHEA-COMP:11604"/>
        <dbReference type="ChEBI" id="CHEBI:15378"/>
        <dbReference type="ChEBI" id="CHEBI:29999"/>
        <dbReference type="ChEBI" id="CHEBI:30616"/>
        <dbReference type="ChEBI" id="CHEBI:83421"/>
        <dbReference type="ChEBI" id="CHEBI:456216"/>
        <dbReference type="EC" id="2.7.11.1"/>
    </reaction>
</comment>
<dbReference type="GO" id="GO:0005524">
    <property type="term" value="F:ATP binding"/>
    <property type="evidence" value="ECO:0007669"/>
    <property type="project" value="UniProtKB-UniRule"/>
</dbReference>
<evidence type="ECO:0000256" key="3">
    <source>
        <dbReference type="ARBA" id="ARBA00016885"/>
    </source>
</evidence>
<dbReference type="OrthoDB" id="193931at2759"/>
<dbReference type="PROSITE" id="PS00107">
    <property type="entry name" value="PROTEIN_KINASE_ATP"/>
    <property type="match status" value="1"/>
</dbReference>
<keyword evidence="4 13" id="KW-0723">Serine/threonine-protein kinase</keyword>
<keyword evidence="6 12" id="KW-0547">Nucleotide-binding</keyword>
<dbReference type="PROSITE" id="PS00108">
    <property type="entry name" value="PROTEIN_KINASE_ST"/>
    <property type="match status" value="1"/>
</dbReference>
<name>A0A1W0X9X1_HYPEX</name>
<feature type="compositionally biased region" description="Polar residues" evidence="14">
    <location>
        <begin position="434"/>
        <end position="449"/>
    </location>
</feature>
<keyword evidence="5" id="KW-0808">Transferase</keyword>
<evidence type="ECO:0000313" key="16">
    <source>
        <dbReference type="EMBL" id="OQV24326.1"/>
    </source>
</evidence>
<gene>
    <name evidence="16" type="ORF">BV898_01865</name>
</gene>
<dbReference type="GO" id="GO:0004674">
    <property type="term" value="F:protein serine/threonine kinase activity"/>
    <property type="evidence" value="ECO:0007669"/>
    <property type="project" value="UniProtKB-KW"/>
</dbReference>
<proteinExistence type="inferred from homology"/>
<comment type="similarity">
    <text evidence="13">Belongs to the protein kinase superfamily.</text>
</comment>
<dbReference type="EC" id="2.7.11.1" evidence="2"/>
<dbReference type="GO" id="GO:0007346">
    <property type="term" value="P:regulation of mitotic cell cycle"/>
    <property type="evidence" value="ECO:0007669"/>
    <property type="project" value="TreeGrafter"/>
</dbReference>
<evidence type="ECO:0000256" key="13">
    <source>
        <dbReference type="RuleBase" id="RU000304"/>
    </source>
</evidence>
<dbReference type="AlphaFoldDB" id="A0A1W0X9X1"/>
<dbReference type="GO" id="GO:0005737">
    <property type="term" value="C:cytoplasm"/>
    <property type="evidence" value="ECO:0007669"/>
    <property type="project" value="TreeGrafter"/>
</dbReference>
<dbReference type="InterPro" id="IPR011009">
    <property type="entry name" value="Kinase-like_dom_sf"/>
</dbReference>
<evidence type="ECO:0000256" key="1">
    <source>
        <dbReference type="ARBA" id="ARBA00004192"/>
    </source>
</evidence>
<feature type="region of interest" description="Disordered" evidence="14">
    <location>
        <begin position="324"/>
        <end position="356"/>
    </location>
</feature>
<feature type="domain" description="Protein kinase" evidence="15">
    <location>
        <begin position="45"/>
        <end position="300"/>
    </location>
</feature>
<organism evidence="16 17">
    <name type="scientific">Hypsibius exemplaris</name>
    <name type="common">Freshwater tardigrade</name>
    <dbReference type="NCBI Taxonomy" id="2072580"/>
    <lineage>
        <taxon>Eukaryota</taxon>
        <taxon>Metazoa</taxon>
        <taxon>Ecdysozoa</taxon>
        <taxon>Tardigrada</taxon>
        <taxon>Eutardigrada</taxon>
        <taxon>Parachela</taxon>
        <taxon>Hypsibioidea</taxon>
        <taxon>Hypsibiidae</taxon>
        <taxon>Hypsibius</taxon>
    </lineage>
</organism>
<dbReference type="InterPro" id="IPR051138">
    <property type="entry name" value="PIM_Ser/Thr_kinase"/>
</dbReference>
<dbReference type="Proteomes" id="UP000192578">
    <property type="component" value="Unassembled WGS sequence"/>
</dbReference>
<evidence type="ECO:0000256" key="4">
    <source>
        <dbReference type="ARBA" id="ARBA00022527"/>
    </source>
</evidence>
<evidence type="ECO:0000256" key="14">
    <source>
        <dbReference type="SAM" id="MobiDB-lite"/>
    </source>
</evidence>
<dbReference type="EMBL" id="MTYJ01000007">
    <property type="protein sequence ID" value="OQV24326.1"/>
    <property type="molecule type" value="Genomic_DNA"/>
</dbReference>
<dbReference type="InterPro" id="IPR008271">
    <property type="entry name" value="Ser/Thr_kinase_AS"/>
</dbReference>
<evidence type="ECO:0000259" key="15">
    <source>
        <dbReference type="PROSITE" id="PS50011"/>
    </source>
</evidence>
<feature type="binding site" evidence="12">
    <location>
        <position position="74"/>
    </location>
    <ligand>
        <name>ATP</name>
        <dbReference type="ChEBI" id="CHEBI:30616"/>
    </ligand>
</feature>
<evidence type="ECO:0000256" key="2">
    <source>
        <dbReference type="ARBA" id="ARBA00012513"/>
    </source>
</evidence>
<comment type="subcellular location">
    <subcellularLocation>
        <location evidence="1">Host cytoplasm</location>
    </subcellularLocation>
</comment>
<dbReference type="GO" id="GO:0043066">
    <property type="term" value="P:negative regulation of apoptotic process"/>
    <property type="evidence" value="ECO:0007669"/>
    <property type="project" value="TreeGrafter"/>
</dbReference>
<comment type="caution">
    <text evidence="16">The sequence shown here is derived from an EMBL/GenBank/DDBJ whole genome shotgun (WGS) entry which is preliminary data.</text>
</comment>
<dbReference type="Gene3D" id="1.10.510.10">
    <property type="entry name" value="Transferase(Phosphotransferase) domain 1"/>
    <property type="match status" value="1"/>
</dbReference>
<keyword evidence="9" id="KW-1035">Host cytoplasm</keyword>
<evidence type="ECO:0000256" key="12">
    <source>
        <dbReference type="PROSITE-ProRule" id="PRU10141"/>
    </source>
</evidence>
<evidence type="ECO:0000256" key="8">
    <source>
        <dbReference type="ARBA" id="ARBA00022840"/>
    </source>
</evidence>
<protein>
    <recommendedName>
        <fullName evidence="3">Serine/threonine-protein kinase 1</fullName>
        <ecNumber evidence="2">2.7.11.1</ecNumber>
    </recommendedName>
</protein>
<dbReference type="GO" id="GO:0030430">
    <property type="term" value="C:host cell cytoplasm"/>
    <property type="evidence" value="ECO:0007669"/>
    <property type="project" value="UniProtKB-SubCell"/>
</dbReference>
<dbReference type="SMART" id="SM00220">
    <property type="entry name" value="S_TKc"/>
    <property type="match status" value="1"/>
</dbReference>